<evidence type="ECO:0000313" key="3">
    <source>
        <dbReference type="Proteomes" id="UP000254938"/>
    </source>
</evidence>
<dbReference type="InterPro" id="IPR036938">
    <property type="entry name" value="PAP2/HPO_sf"/>
</dbReference>
<feature type="transmembrane region" description="Helical" evidence="1">
    <location>
        <begin position="7"/>
        <end position="26"/>
    </location>
</feature>
<proteinExistence type="predicted"/>
<name>A0A377TYP9_KLEPN</name>
<keyword evidence="1" id="KW-0812">Transmembrane</keyword>
<feature type="transmembrane region" description="Helical" evidence="1">
    <location>
        <begin position="38"/>
        <end position="57"/>
    </location>
</feature>
<dbReference type="SUPFAM" id="SSF48317">
    <property type="entry name" value="Acid phosphatase/Vanadium-dependent haloperoxidase"/>
    <property type="match status" value="1"/>
</dbReference>
<keyword evidence="1" id="KW-1133">Transmembrane helix</keyword>
<dbReference type="AlphaFoldDB" id="A0A377TYP9"/>
<dbReference type="EMBL" id="UGKQ01000007">
    <property type="protein sequence ID" value="STS83986.1"/>
    <property type="molecule type" value="Genomic_DNA"/>
</dbReference>
<reference evidence="2 3" key="1">
    <citation type="submission" date="2018-06" db="EMBL/GenBank/DDBJ databases">
        <authorList>
            <consortium name="Pathogen Informatics"/>
            <person name="Doyle S."/>
        </authorList>
    </citation>
    <scope>NUCLEOTIDE SEQUENCE [LARGE SCALE GENOMIC DNA]</scope>
    <source>
        <strain evidence="2 3">NCTC9140</strain>
    </source>
</reference>
<keyword evidence="1" id="KW-0472">Membrane</keyword>
<feature type="transmembrane region" description="Helical" evidence="1">
    <location>
        <begin position="88"/>
        <end position="110"/>
    </location>
</feature>
<accession>A0A377TYP9</accession>
<organism evidence="2 3">
    <name type="scientific">Klebsiella pneumoniae</name>
    <dbReference type="NCBI Taxonomy" id="573"/>
    <lineage>
        <taxon>Bacteria</taxon>
        <taxon>Pseudomonadati</taxon>
        <taxon>Pseudomonadota</taxon>
        <taxon>Gammaproteobacteria</taxon>
        <taxon>Enterobacterales</taxon>
        <taxon>Enterobacteriaceae</taxon>
        <taxon>Klebsiella/Raoultella group</taxon>
        <taxon>Klebsiella</taxon>
        <taxon>Klebsiella pneumoniae complex</taxon>
    </lineage>
</organism>
<dbReference type="Proteomes" id="UP000254938">
    <property type="component" value="Unassembled WGS sequence"/>
</dbReference>
<protein>
    <submittedName>
        <fullName evidence="2">Membrane protein</fullName>
    </submittedName>
</protein>
<evidence type="ECO:0000313" key="2">
    <source>
        <dbReference type="EMBL" id="STS83986.1"/>
    </source>
</evidence>
<gene>
    <name evidence="2" type="primary">yeiU_1</name>
    <name evidence="2" type="ORF">NCTC9140_05770</name>
</gene>
<sequence>MMKNRIPLILLLNIAGVALFCSWYLPANHGAWLPVDSAIFHFFNHGVSVSHAYAWLLAIINNRAFDACSLLAMGCLMLSYWLKAPTAGRRQIAIMGLVMLLAAVIINQLAQHLMPVQRASPSLFFSDITRVSDVVTSPLRMRRRTASLAIMG</sequence>
<evidence type="ECO:0000256" key="1">
    <source>
        <dbReference type="SAM" id="Phobius"/>
    </source>
</evidence>